<name>A0A1I2V7U9_9CORY</name>
<sequence>MTNGIFNVAFRCHAGVEAEWEAYGIDVPVYGSGKSLAETRVDVTSGFALHFDIDPGMIELNEFHEHCVYPETDDSEAVWVRTYQDSDPDRMCRRRDVRDTIKNTLRDKPSYLNTFRNGTASTGDIIATVCFEDDMLMDLLAQVGDTDRLFVCVPYHNGLYWQCLNTPEATNRHVAEEIAVRDLNLGDAATVGDFMEATNASANNPGSYLLTAA</sequence>
<protein>
    <submittedName>
        <fullName evidence="1">Uncharacterized protein</fullName>
    </submittedName>
</protein>
<evidence type="ECO:0000313" key="1">
    <source>
        <dbReference type="EMBL" id="SFG85170.1"/>
    </source>
</evidence>
<accession>A0A1I2V7U9</accession>
<proteinExistence type="predicted"/>
<dbReference type="STRING" id="185761.SAMN05660282_02149"/>
<dbReference type="AlphaFoldDB" id="A0A1I2V7U9"/>
<reference evidence="1 2" key="1">
    <citation type="submission" date="2016-10" db="EMBL/GenBank/DDBJ databases">
        <authorList>
            <person name="de Groot N.N."/>
        </authorList>
    </citation>
    <scope>NUCLEOTIDE SEQUENCE [LARGE SCALE GENOMIC DNA]</scope>
    <source>
        <strain>J11</strain>
        <strain evidence="2">PG 39</strain>
    </source>
</reference>
<dbReference type="OrthoDB" id="9980452at2"/>
<gene>
    <name evidence="1" type="ORF">SAMN05660282_02149</name>
</gene>
<organism evidence="1 2">
    <name type="scientific">Corynebacterium spheniscorum</name>
    <dbReference type="NCBI Taxonomy" id="185761"/>
    <lineage>
        <taxon>Bacteria</taxon>
        <taxon>Bacillati</taxon>
        <taxon>Actinomycetota</taxon>
        <taxon>Actinomycetes</taxon>
        <taxon>Mycobacteriales</taxon>
        <taxon>Corynebacteriaceae</taxon>
        <taxon>Corynebacterium</taxon>
    </lineage>
</organism>
<dbReference type="RefSeq" id="WP_092287209.1">
    <property type="nucleotide sequence ID" value="NZ_FOPJ01000019.1"/>
</dbReference>
<evidence type="ECO:0000313" key="2">
    <source>
        <dbReference type="Proteomes" id="UP000199065"/>
    </source>
</evidence>
<dbReference type="Proteomes" id="UP000199065">
    <property type="component" value="Unassembled WGS sequence"/>
</dbReference>
<dbReference type="EMBL" id="FOPJ01000019">
    <property type="protein sequence ID" value="SFG85170.1"/>
    <property type="molecule type" value="Genomic_DNA"/>
</dbReference>
<keyword evidence="2" id="KW-1185">Reference proteome</keyword>